<keyword evidence="2" id="KW-1185">Reference proteome</keyword>
<proteinExistence type="predicted"/>
<evidence type="ECO:0000313" key="2">
    <source>
        <dbReference type="Proteomes" id="UP000308760"/>
    </source>
</evidence>
<gene>
    <name evidence="1" type="ORF">FAB82_13015</name>
</gene>
<accession>A0A4S8QE33</accession>
<dbReference type="AlphaFoldDB" id="A0A4S8QE33"/>
<comment type="caution">
    <text evidence="1">The sequence shown here is derived from an EMBL/GenBank/DDBJ whole genome shotgun (WGS) entry which is preliminary data.</text>
</comment>
<name>A0A4S8QE33_9ACTN</name>
<dbReference type="EMBL" id="STGY01000051">
    <property type="protein sequence ID" value="THV41165.1"/>
    <property type="molecule type" value="Genomic_DNA"/>
</dbReference>
<evidence type="ECO:0000313" key="1">
    <source>
        <dbReference type="EMBL" id="THV41165.1"/>
    </source>
</evidence>
<reference evidence="1 2" key="2">
    <citation type="submission" date="2019-05" db="EMBL/GenBank/DDBJ databases">
        <title>Glycomyces buryatensis sp. nov.</title>
        <authorList>
            <person name="Nikitina E."/>
        </authorList>
    </citation>
    <scope>NUCLEOTIDE SEQUENCE [LARGE SCALE GENOMIC DNA]</scope>
    <source>
        <strain evidence="1 2">18</strain>
    </source>
</reference>
<dbReference type="Proteomes" id="UP000308760">
    <property type="component" value="Unassembled WGS sequence"/>
</dbReference>
<dbReference type="RefSeq" id="WP_136534965.1">
    <property type="nucleotide sequence ID" value="NZ_STGY01000051.1"/>
</dbReference>
<sequence length="337" mass="35965">MGKTADMLAAIRKQIDAEDKPLAEVRLRLAIVRTAALEFEGALSTYASGSLAAHTMNHPVTDGDGGLVLDRRCFPRLGPEGGGENPQQIVDALRLQIGPLVRETYPNARVGISKRGPKFTFGSPVNGQDPTVDLVVALTRREGSGLWIPNLKKGTWEPSHPEGHVALLNSGTPSHRSIRRKIIRLAKAWNKQYTEPGVSSFMLSVWAYEFVTPGMGVADGLLALFKGAAQRIKAHQATPDPVGVSANLKLLMPAGTVQVRLRKAAEGLQDALSDDSDTDKVASALAAVFPHYVTPPKSRQLAETAALLSRRTTIPAPALGVSGSPVLIPPTRSYGEA</sequence>
<dbReference type="OrthoDB" id="4963209at2"/>
<organism evidence="1 2">
    <name type="scientific">Glycomyces buryatensis</name>
    <dbReference type="NCBI Taxonomy" id="2570927"/>
    <lineage>
        <taxon>Bacteria</taxon>
        <taxon>Bacillati</taxon>
        <taxon>Actinomycetota</taxon>
        <taxon>Actinomycetes</taxon>
        <taxon>Glycomycetales</taxon>
        <taxon>Glycomycetaceae</taxon>
        <taxon>Glycomyces</taxon>
    </lineage>
</organism>
<protein>
    <recommendedName>
        <fullName evidence="3">Nucleotidyltransferase</fullName>
    </recommendedName>
</protein>
<evidence type="ECO:0008006" key="3">
    <source>
        <dbReference type="Google" id="ProtNLM"/>
    </source>
</evidence>
<reference evidence="2" key="1">
    <citation type="submission" date="2019-04" db="EMBL/GenBank/DDBJ databases">
        <title>Nocardioides xinjiangensis sp. nov.</title>
        <authorList>
            <person name="Liu S."/>
        </authorList>
    </citation>
    <scope>NUCLEOTIDE SEQUENCE [LARGE SCALE GENOMIC DNA]</scope>
    <source>
        <strain evidence="2">18</strain>
    </source>
</reference>